<feature type="domain" description="Small ribosomal subunit protein uS4 N-terminal" evidence="9">
    <location>
        <begin position="3"/>
        <end position="96"/>
    </location>
</feature>
<dbReference type="InterPro" id="IPR022801">
    <property type="entry name" value="Ribosomal_uS4"/>
</dbReference>
<dbReference type="GO" id="GO:0009507">
    <property type="term" value="C:chloroplast"/>
    <property type="evidence" value="ECO:0007669"/>
    <property type="project" value="UniProtKB-SubCell"/>
</dbReference>
<dbReference type="InterPro" id="IPR018079">
    <property type="entry name" value="Ribosomal_uS4_CS"/>
</dbReference>
<dbReference type="NCBIfam" id="TIGR01017">
    <property type="entry name" value="rpsD_bact"/>
    <property type="match status" value="1"/>
</dbReference>
<dbReference type="EMBL" id="KJ410685">
    <property type="protein sequence ID" value="AHX25504.1"/>
    <property type="molecule type" value="Genomic_DNA"/>
</dbReference>
<dbReference type="SMART" id="SM00363">
    <property type="entry name" value="S4"/>
    <property type="match status" value="1"/>
</dbReference>
<dbReference type="GO" id="GO:0015935">
    <property type="term" value="C:small ribosomal subunit"/>
    <property type="evidence" value="ECO:0007669"/>
    <property type="project" value="InterPro"/>
</dbReference>
<comment type="similarity">
    <text evidence="1 6 7">Belongs to the universal ribosomal protein uS4 family.</text>
</comment>
<dbReference type="SMART" id="SM01390">
    <property type="entry name" value="Ribosomal_S4"/>
    <property type="match status" value="1"/>
</dbReference>
<name>A0A023PLX6_9STRA</name>
<dbReference type="InterPro" id="IPR005709">
    <property type="entry name" value="Ribosomal_uS4_bac-type"/>
</dbReference>
<dbReference type="Gene3D" id="1.10.1050.10">
    <property type="entry name" value="Ribosomal Protein S4 Delta 41, Chain A, domain 1"/>
    <property type="match status" value="1"/>
</dbReference>
<sequence>MSRYRGPRLRLQRRLGVQLSHLTRKRVRNKKRQNTLPGQHGYSRKKVRRSEFRMRLEEKQKLRFNYCITESQLFRYVKEARRIKGSTGLIILQLLEMRLDTIVFRLNLAPTILSARQLVSHGHVKVNDHVVTIPSFQCQPGDGIQLSDTKTIREIVEENTNSKRRKFLPYHLAGSLKQLKGGVKKVVDRKDIRLPVNELLVVEYYSRR</sequence>
<evidence type="ECO:0000256" key="7">
    <source>
        <dbReference type="RuleBase" id="RU003699"/>
    </source>
</evidence>
<dbReference type="AlphaFoldDB" id="A0A023PLX6"/>
<comment type="function">
    <text evidence="6">With S5 and S12 plays an important role in translational accuracy.</text>
</comment>
<dbReference type="PROSITE" id="PS50889">
    <property type="entry name" value="S4"/>
    <property type="match status" value="1"/>
</dbReference>
<evidence type="ECO:0000256" key="3">
    <source>
        <dbReference type="ARBA" id="ARBA00022884"/>
    </source>
</evidence>
<dbReference type="NCBIfam" id="NF003717">
    <property type="entry name" value="PRK05327.1"/>
    <property type="match status" value="1"/>
</dbReference>
<comment type="subcellular location">
    <subcellularLocation>
        <location evidence="6">Plastid</location>
        <location evidence="6">Chloroplast</location>
    </subcellularLocation>
</comment>
<comment type="subunit">
    <text evidence="6">Part of the 30S ribosomal subunit. Contacts protein S5. The interaction surface between S4 and S5 is involved in control of translational fidelity.</text>
</comment>
<evidence type="ECO:0000256" key="4">
    <source>
        <dbReference type="ARBA" id="ARBA00022980"/>
    </source>
</evidence>
<dbReference type="Pfam" id="PF00163">
    <property type="entry name" value="Ribosomal_S4"/>
    <property type="match status" value="1"/>
</dbReference>
<dbReference type="Gene3D" id="3.10.290.10">
    <property type="entry name" value="RNA-binding S4 domain"/>
    <property type="match status" value="1"/>
</dbReference>
<dbReference type="GO" id="GO:0019843">
    <property type="term" value="F:rRNA binding"/>
    <property type="evidence" value="ECO:0007669"/>
    <property type="project" value="UniProtKB-UniRule"/>
</dbReference>
<dbReference type="InterPro" id="IPR036986">
    <property type="entry name" value="S4_RNA-bd_sf"/>
</dbReference>
<dbReference type="PANTHER" id="PTHR11831">
    <property type="entry name" value="30S 40S RIBOSOMAL PROTEIN"/>
    <property type="match status" value="1"/>
</dbReference>
<evidence type="ECO:0000256" key="6">
    <source>
        <dbReference type="HAMAP-Rule" id="MF_01306"/>
    </source>
</evidence>
<reference evidence="10" key="1">
    <citation type="journal article" date="2014" name="BMC Genomics">
        <title>A pangenomic analysis of the Nannochloropsis organellar genomes reveals novel genetic variations in key metabolic genes.</title>
        <authorList>
            <person name="Starkenburg S.R."/>
            <person name="Kwon K.J."/>
            <person name="Jha R.K."/>
            <person name="McKay C."/>
            <person name="Jacobs M."/>
            <person name="Chertkov O."/>
            <person name="Twary S."/>
            <person name="Rocap G."/>
            <person name="Cattolico R.A."/>
        </authorList>
    </citation>
    <scope>NUCLEOTIDE SEQUENCE</scope>
    <source>
        <strain evidence="10">CCMP1776</strain>
    </source>
</reference>
<evidence type="ECO:0000259" key="8">
    <source>
        <dbReference type="SMART" id="SM00363"/>
    </source>
</evidence>
<geneLocation type="chloroplast" evidence="10"/>
<dbReference type="PROSITE" id="PS00632">
    <property type="entry name" value="RIBOSOMAL_S4"/>
    <property type="match status" value="1"/>
</dbReference>
<keyword evidence="5 6" id="KW-0687">Ribonucleoprotein</keyword>
<dbReference type="GO" id="GO:0006412">
    <property type="term" value="P:translation"/>
    <property type="evidence" value="ECO:0007669"/>
    <property type="project" value="UniProtKB-UniRule"/>
</dbReference>
<gene>
    <name evidence="6 10" type="primary">rps4</name>
    <name evidence="10" type="ORF">Nsk00054</name>
</gene>
<keyword evidence="3 6" id="KW-0694">RNA-binding</keyword>
<evidence type="ECO:0000256" key="2">
    <source>
        <dbReference type="ARBA" id="ARBA00022730"/>
    </source>
</evidence>
<proteinExistence type="inferred from homology"/>
<protein>
    <recommendedName>
        <fullName evidence="6">Small ribosomal subunit protein uS4c</fullName>
    </recommendedName>
</protein>
<dbReference type="PANTHER" id="PTHR11831:SF4">
    <property type="entry name" value="SMALL RIBOSOMAL SUBUNIT PROTEIN US4M"/>
    <property type="match status" value="1"/>
</dbReference>
<comment type="function">
    <text evidence="6">One of the primary rRNA binding proteins, it binds directly to 16S rRNA where it nucleates assembly of the body of the 30S subunit.</text>
</comment>
<keyword evidence="4 6" id="KW-0689">Ribosomal protein</keyword>
<dbReference type="InterPro" id="IPR002942">
    <property type="entry name" value="S4_RNA-bd"/>
</dbReference>
<evidence type="ECO:0000256" key="5">
    <source>
        <dbReference type="ARBA" id="ARBA00023274"/>
    </source>
</evidence>
<organism evidence="10">
    <name type="scientific">Microchloropsis salina</name>
    <dbReference type="NCBI Taxonomy" id="2511165"/>
    <lineage>
        <taxon>Eukaryota</taxon>
        <taxon>Sar</taxon>
        <taxon>Stramenopiles</taxon>
        <taxon>Ochrophyta</taxon>
        <taxon>Eustigmatophyceae</taxon>
        <taxon>Eustigmatales</taxon>
        <taxon>Monodopsidaceae</taxon>
        <taxon>Microchloropsis</taxon>
    </lineage>
</organism>
<keyword evidence="10" id="KW-0934">Plastid</keyword>
<dbReference type="GO" id="GO:0042274">
    <property type="term" value="P:ribosomal small subunit biogenesis"/>
    <property type="evidence" value="ECO:0007669"/>
    <property type="project" value="TreeGrafter"/>
</dbReference>
<dbReference type="HAMAP" id="MF_01306_B">
    <property type="entry name" value="Ribosomal_uS4_B"/>
    <property type="match status" value="1"/>
</dbReference>
<dbReference type="Pfam" id="PF01479">
    <property type="entry name" value="S4"/>
    <property type="match status" value="1"/>
</dbReference>
<keyword evidence="10" id="KW-0150">Chloroplast</keyword>
<dbReference type="InterPro" id="IPR001912">
    <property type="entry name" value="Ribosomal_uS4_N"/>
</dbReference>
<dbReference type="FunFam" id="3.10.290.10:FF:000001">
    <property type="entry name" value="30S ribosomal protein S4"/>
    <property type="match status" value="1"/>
</dbReference>
<dbReference type="GO" id="GO:0003735">
    <property type="term" value="F:structural constituent of ribosome"/>
    <property type="evidence" value="ECO:0007669"/>
    <property type="project" value="InterPro"/>
</dbReference>
<dbReference type="SUPFAM" id="SSF55174">
    <property type="entry name" value="Alpha-L RNA-binding motif"/>
    <property type="match status" value="1"/>
</dbReference>
<keyword evidence="2 6" id="KW-0699">rRNA-binding</keyword>
<dbReference type="CDD" id="cd00165">
    <property type="entry name" value="S4"/>
    <property type="match status" value="1"/>
</dbReference>
<evidence type="ECO:0000313" key="10">
    <source>
        <dbReference type="EMBL" id="AHX25504.1"/>
    </source>
</evidence>
<feature type="domain" description="RNA-binding S4" evidence="8">
    <location>
        <begin position="97"/>
        <end position="161"/>
    </location>
</feature>
<evidence type="ECO:0000256" key="1">
    <source>
        <dbReference type="ARBA" id="ARBA00007465"/>
    </source>
</evidence>
<accession>A0A023PLX6</accession>
<evidence type="ECO:0000259" key="9">
    <source>
        <dbReference type="SMART" id="SM01390"/>
    </source>
</evidence>